<reference evidence="1" key="2">
    <citation type="submission" date="2023-03" db="EMBL/GenBank/DDBJ databases">
        <authorList>
            <person name="Inwood S.N."/>
            <person name="Skelly J.G."/>
            <person name="Guhlin J."/>
            <person name="Harrop T.W.R."/>
            <person name="Goldson S.G."/>
            <person name="Dearden P.K."/>
        </authorList>
    </citation>
    <scope>NUCLEOTIDE SEQUENCE</scope>
    <source>
        <strain evidence="1">Lincoln</strain>
        <tissue evidence="1">Whole body</tissue>
    </source>
</reference>
<evidence type="ECO:0008006" key="3">
    <source>
        <dbReference type="Google" id="ProtNLM"/>
    </source>
</evidence>
<dbReference type="InterPro" id="IPR007174">
    <property type="entry name" value="Las1"/>
</dbReference>
<evidence type="ECO:0000313" key="1">
    <source>
        <dbReference type="EMBL" id="KAK0181918.1"/>
    </source>
</evidence>
<name>A0AA39G5S8_MICHY</name>
<organism evidence="1 2">
    <name type="scientific">Microctonus hyperodae</name>
    <name type="common">Parasitoid wasp</name>
    <dbReference type="NCBI Taxonomy" id="165561"/>
    <lineage>
        <taxon>Eukaryota</taxon>
        <taxon>Metazoa</taxon>
        <taxon>Ecdysozoa</taxon>
        <taxon>Arthropoda</taxon>
        <taxon>Hexapoda</taxon>
        <taxon>Insecta</taxon>
        <taxon>Pterygota</taxon>
        <taxon>Neoptera</taxon>
        <taxon>Endopterygota</taxon>
        <taxon>Hymenoptera</taxon>
        <taxon>Apocrita</taxon>
        <taxon>Ichneumonoidea</taxon>
        <taxon>Braconidae</taxon>
        <taxon>Euphorinae</taxon>
        <taxon>Microctonus</taxon>
    </lineage>
</organism>
<dbReference type="GO" id="GO:0000460">
    <property type="term" value="P:maturation of 5.8S rRNA"/>
    <property type="evidence" value="ECO:0007669"/>
    <property type="project" value="TreeGrafter"/>
</dbReference>
<dbReference type="GO" id="GO:0090730">
    <property type="term" value="C:Las1 complex"/>
    <property type="evidence" value="ECO:0007669"/>
    <property type="project" value="InterPro"/>
</dbReference>
<keyword evidence="2" id="KW-1185">Reference proteome</keyword>
<dbReference type="GO" id="GO:0000470">
    <property type="term" value="P:maturation of LSU-rRNA"/>
    <property type="evidence" value="ECO:0007669"/>
    <property type="project" value="TreeGrafter"/>
</dbReference>
<comment type="caution">
    <text evidence="1">The sequence shown here is derived from an EMBL/GenBank/DDBJ whole genome shotgun (WGS) entry which is preliminary data.</text>
</comment>
<dbReference type="GO" id="GO:0030687">
    <property type="term" value="C:preribosome, large subunit precursor"/>
    <property type="evidence" value="ECO:0007669"/>
    <property type="project" value="TreeGrafter"/>
</dbReference>
<dbReference type="EMBL" id="JAQQBR010000001">
    <property type="protein sequence ID" value="KAK0181918.1"/>
    <property type="molecule type" value="Genomic_DNA"/>
</dbReference>
<dbReference type="Proteomes" id="UP001168972">
    <property type="component" value="Unassembled WGS sequence"/>
</dbReference>
<protein>
    <recommendedName>
        <fullName evidence="3">LAS1-like protein</fullName>
    </recommendedName>
</protein>
<proteinExistence type="predicted"/>
<dbReference type="AlphaFoldDB" id="A0AA39G5S8"/>
<sequence length="618" mass="71776">MALFTKSDGFRRVPWFSLTEWHQAYKNIYSNNTAEQTEGYKTLLIWKARMPKLPVGVECTLSLIQVCLRDREWVPKINSGEMPMYYENDLCLMYSTTIMRFLNQISNIGHTKQTSLFQIAKQLRIPEWIVNLRHDAAHSHELPAIGLLRMAANMLLTWLHDEYWAAEGQAFEEQLTKESEIIETEDVESQTLIDLVELWMAIGLYIEAGYTSVSDLPDNQLQDTLNELMIQTKKLQDVSLDLCSKISTFLNRKNVTFDKKQILINFLINSIVFLPTSESSKLFTKYSISIDEYTAETQLPLAMIKFWQDFIHMLHEKKMLELLTLKLLEFVNSLNEDNHRRLHAALWINSITQGLIKLEIGQRNAQSLEHSYDEKNKRMTPKLMKRKLREKIHNENPELDNALCFNIMEDIPPMFMDVNFVRDIAFNPNELTIKFLGPLLDLVTPRMEEKNKQSLLQLVCIYTENNIISNDKKSKDDTIYTINDVVAAGNGQLSEDNCHDNEELDKIVELADTKIRNNSWELPSSNYDWNICAFGVLPWQIDSIESLHATNISPRLRCPDAVTNIVPGYVDSKHLSSSSQVDWEKVLRKKQRTKRKKQKGDADVMMNRAMEIVKRKKM</sequence>
<dbReference type="PANTHER" id="PTHR15002:SF0">
    <property type="entry name" value="RIBOSOMAL BIOGENESIS PROTEIN LAS1L"/>
    <property type="match status" value="1"/>
</dbReference>
<gene>
    <name evidence="1" type="ORF">PV327_000100</name>
</gene>
<dbReference type="PANTHER" id="PTHR15002">
    <property type="entry name" value="RIBOSOMAL BIOGENESIS PROTEIN LAS1L"/>
    <property type="match status" value="1"/>
</dbReference>
<reference evidence="1" key="1">
    <citation type="journal article" date="2023" name="bioRxiv">
        <title>Scaffold-level genome assemblies of two parasitoid biocontrol wasps reveal the parthenogenesis mechanism and an associated novel virus.</title>
        <authorList>
            <person name="Inwood S."/>
            <person name="Skelly J."/>
            <person name="Guhlin J."/>
            <person name="Harrop T."/>
            <person name="Goldson S."/>
            <person name="Dearden P."/>
        </authorList>
    </citation>
    <scope>NUCLEOTIDE SEQUENCE</scope>
    <source>
        <strain evidence="1">Lincoln</strain>
        <tissue evidence="1">Whole body</tissue>
    </source>
</reference>
<evidence type="ECO:0000313" key="2">
    <source>
        <dbReference type="Proteomes" id="UP001168972"/>
    </source>
</evidence>
<accession>A0AA39G5S8</accession>
<dbReference type="GO" id="GO:0004519">
    <property type="term" value="F:endonuclease activity"/>
    <property type="evidence" value="ECO:0007669"/>
    <property type="project" value="InterPro"/>
</dbReference>
<dbReference type="Pfam" id="PF04031">
    <property type="entry name" value="Las1"/>
    <property type="match status" value="1"/>
</dbReference>